<dbReference type="InterPro" id="IPR001501">
    <property type="entry name" value="Ni-dep_hyd_lsu"/>
</dbReference>
<evidence type="ECO:0000313" key="10">
    <source>
        <dbReference type="Proteomes" id="UP000596739"/>
    </source>
</evidence>
<dbReference type="Gene3D" id="1.10.645.10">
    <property type="entry name" value="Cytochrome-c3 Hydrogenase, chain B"/>
    <property type="match status" value="1"/>
</dbReference>
<sequence>MSEKIVINPITRISGFMQVEVVIEKNTIIDAKTNGFLFRGFEEMLKGRSPLDAVYFTERICGICSTAHGYVSSVALENALGVKPDENGSLLRDVMHGCEFLQNHIRHFYQFTIPDYVKVDINPANDNMKQYKLPKDINSKLNAHYIQAFKYSREAHKMLALLGGKAPHNHGIFVGGVTSNIDATKIIELKSILFGIREFINDSMIDDANTIAKYYPEDFKNGKGYGNFLSYGAFDKELNNLAPYVKSGVYIDNKRNEFNPANISEDIVSSYYTDASGVANEDKELQPDTTKKEAYTWVKAARYNGIPMEVGPLARLWINGEYSRGISTLDRIIARVLEAKRICDIIESLLELIKPGISNQHKLEIPQIADGVGLRDTTRGALGHWLKIEDQKIKKYNIITPSGWNISPTDSRGNKGVIEKALIGAYVENSKAPSEIGRIVRSFDPCVSCATHVISDSCSDFTMRLV</sequence>
<dbReference type="PANTHER" id="PTHR42958">
    <property type="entry name" value="HYDROGENASE-2 LARGE CHAIN"/>
    <property type="match status" value="1"/>
</dbReference>
<dbReference type="PROSITE" id="PS00507">
    <property type="entry name" value="NI_HGENASE_L_1"/>
    <property type="match status" value="1"/>
</dbReference>
<dbReference type="InterPro" id="IPR050867">
    <property type="entry name" value="NiFe/NiFeSe_hydrgnase_LSU"/>
</dbReference>
<evidence type="ECO:0000313" key="9">
    <source>
        <dbReference type="EMBL" id="MBK1809856.1"/>
    </source>
</evidence>
<comment type="cofactor">
    <cofactor evidence="1">
        <name>Ni(2+)</name>
        <dbReference type="ChEBI" id="CHEBI:49786"/>
    </cofactor>
</comment>
<dbReference type="RefSeq" id="WP_200266476.1">
    <property type="nucleotide sequence ID" value="NZ_JAENHN010000010.1"/>
</dbReference>
<evidence type="ECO:0000256" key="4">
    <source>
        <dbReference type="ARBA" id="ARBA00011771"/>
    </source>
</evidence>
<comment type="subcellular location">
    <subcellularLocation>
        <location evidence="2">Cell envelope</location>
    </subcellularLocation>
</comment>
<accession>A0ABS1EKF6</accession>
<evidence type="ECO:0000256" key="3">
    <source>
        <dbReference type="ARBA" id="ARBA00009292"/>
    </source>
</evidence>
<keyword evidence="10" id="KW-1185">Reference proteome</keyword>
<evidence type="ECO:0000256" key="6">
    <source>
        <dbReference type="ARBA" id="ARBA00022723"/>
    </source>
</evidence>
<evidence type="ECO:0000256" key="7">
    <source>
        <dbReference type="ARBA" id="ARBA00023002"/>
    </source>
</evidence>
<dbReference type="InterPro" id="IPR018194">
    <property type="entry name" value="Ni-dep_hyd_lsu_Ni_BS"/>
</dbReference>
<protein>
    <submittedName>
        <fullName evidence="9">Nickel-dependent hydrogenase large subunit</fullName>
    </submittedName>
</protein>
<reference evidence="10" key="1">
    <citation type="submission" date="2021-01" db="EMBL/GenBank/DDBJ databases">
        <title>Genome public.</title>
        <authorList>
            <person name="Liu C."/>
            <person name="Sun Q."/>
        </authorList>
    </citation>
    <scope>NUCLEOTIDE SEQUENCE [LARGE SCALE GENOMIC DNA]</scope>
    <source>
        <strain evidence="10">YIM B02505</strain>
    </source>
</reference>
<evidence type="ECO:0000256" key="8">
    <source>
        <dbReference type="RuleBase" id="RU003896"/>
    </source>
</evidence>
<evidence type="ECO:0000256" key="2">
    <source>
        <dbReference type="ARBA" id="ARBA00004196"/>
    </source>
</evidence>
<dbReference type="PROSITE" id="PS00508">
    <property type="entry name" value="NI_HGENASE_L_2"/>
    <property type="match status" value="1"/>
</dbReference>
<proteinExistence type="inferred from homology"/>
<dbReference type="Pfam" id="PF00374">
    <property type="entry name" value="NiFeSe_Hases"/>
    <property type="match status" value="3"/>
</dbReference>
<dbReference type="PANTHER" id="PTHR42958:SF2">
    <property type="entry name" value="UPTAKE HYDROGENASE LARGE SUBUNIT"/>
    <property type="match status" value="1"/>
</dbReference>
<organism evidence="9 10">
    <name type="scientific">Clostridium yunnanense</name>
    <dbReference type="NCBI Taxonomy" id="2800325"/>
    <lineage>
        <taxon>Bacteria</taxon>
        <taxon>Bacillati</taxon>
        <taxon>Bacillota</taxon>
        <taxon>Clostridia</taxon>
        <taxon>Eubacteriales</taxon>
        <taxon>Clostridiaceae</taxon>
        <taxon>Clostridium</taxon>
    </lineage>
</organism>
<comment type="caution">
    <text evidence="9">The sequence shown here is derived from an EMBL/GenBank/DDBJ whole genome shotgun (WGS) entry which is preliminary data.</text>
</comment>
<comment type="similarity">
    <text evidence="3 8">Belongs to the [NiFe]/[NiFeSe] hydrogenase large subunit family.</text>
</comment>
<keyword evidence="5 8" id="KW-0533">Nickel</keyword>
<keyword evidence="6 8" id="KW-0479">Metal-binding</keyword>
<evidence type="ECO:0000256" key="1">
    <source>
        <dbReference type="ARBA" id="ARBA00001967"/>
    </source>
</evidence>
<name>A0ABS1EKF6_9CLOT</name>
<dbReference type="Proteomes" id="UP000596739">
    <property type="component" value="Unassembled WGS sequence"/>
</dbReference>
<keyword evidence="7 8" id="KW-0560">Oxidoreductase</keyword>
<gene>
    <name evidence="9" type="ORF">JHL18_04275</name>
</gene>
<dbReference type="SUPFAM" id="SSF56762">
    <property type="entry name" value="HydB/Nqo4-like"/>
    <property type="match status" value="1"/>
</dbReference>
<comment type="subunit">
    <text evidence="4">Heterodimer of a large and a small subunit.</text>
</comment>
<dbReference type="EMBL" id="JAENHN010000010">
    <property type="protein sequence ID" value="MBK1809856.1"/>
    <property type="molecule type" value="Genomic_DNA"/>
</dbReference>
<dbReference type="InterPro" id="IPR029014">
    <property type="entry name" value="NiFe-Hase_large"/>
</dbReference>
<evidence type="ECO:0000256" key="5">
    <source>
        <dbReference type="ARBA" id="ARBA00022596"/>
    </source>
</evidence>